<geneLocation type="plasmid" evidence="4">
    <name>unnamed</name>
</geneLocation>
<dbReference type="PANTHER" id="PTHR21666:SF289">
    <property type="entry name" value="L-ALA--D-GLU ENDOPEPTIDASE"/>
    <property type="match status" value="1"/>
</dbReference>
<dbReference type="PANTHER" id="PTHR21666">
    <property type="entry name" value="PEPTIDASE-RELATED"/>
    <property type="match status" value="1"/>
</dbReference>
<feature type="domain" description="Transglycosylase SLT" evidence="2">
    <location>
        <begin position="63"/>
        <end position="175"/>
    </location>
</feature>
<dbReference type="Pfam" id="PF01551">
    <property type="entry name" value="Peptidase_M23"/>
    <property type="match status" value="1"/>
</dbReference>
<reference evidence="4 5" key="1">
    <citation type="submission" date="2019-11" db="EMBL/GenBank/DDBJ databases">
        <title>Complete Genome Sequence of Janibacter melonis M714.</title>
        <authorList>
            <person name="Zhao Q."/>
        </authorList>
    </citation>
    <scope>NUCLEOTIDE SEQUENCE [LARGE SCALE GENOMIC DNA]</scope>
    <source>
        <strain evidence="4 5">M714</strain>
        <plasmid evidence="4 5">unnamed</plasmid>
    </source>
</reference>
<dbReference type="CDD" id="cd12797">
    <property type="entry name" value="M23_peptidase"/>
    <property type="match status" value="1"/>
</dbReference>
<dbReference type="InterPro" id="IPR023346">
    <property type="entry name" value="Lysozyme-like_dom_sf"/>
</dbReference>
<gene>
    <name evidence="4" type="ORF">EEW87_17550</name>
</gene>
<evidence type="ECO:0000259" key="3">
    <source>
        <dbReference type="Pfam" id="PF01551"/>
    </source>
</evidence>
<dbReference type="Proteomes" id="UP000271708">
    <property type="component" value="Plasmid unnamed"/>
</dbReference>
<dbReference type="AlphaFoldDB" id="A0A650GTB1"/>
<proteinExistence type="predicted"/>
<dbReference type="GO" id="GO:0004222">
    <property type="term" value="F:metalloendopeptidase activity"/>
    <property type="evidence" value="ECO:0007669"/>
    <property type="project" value="TreeGrafter"/>
</dbReference>
<keyword evidence="1" id="KW-0732">Signal</keyword>
<keyword evidence="4" id="KW-0614">Plasmid</keyword>
<dbReference type="SUPFAM" id="SSF51261">
    <property type="entry name" value="Duplicated hybrid motif"/>
    <property type="match status" value="1"/>
</dbReference>
<dbReference type="Pfam" id="PF01464">
    <property type="entry name" value="SLT"/>
    <property type="match status" value="1"/>
</dbReference>
<evidence type="ECO:0000313" key="4">
    <source>
        <dbReference type="EMBL" id="QGX08810.1"/>
    </source>
</evidence>
<dbReference type="InterPro" id="IPR008258">
    <property type="entry name" value="Transglycosylase_SLT_dom_1"/>
</dbReference>
<dbReference type="CDD" id="cd00254">
    <property type="entry name" value="LT-like"/>
    <property type="match status" value="1"/>
</dbReference>
<dbReference type="RefSeq" id="WP_123093680.1">
    <property type="nucleotide sequence ID" value="NZ_CP046475.1"/>
</dbReference>
<dbReference type="EMBL" id="CP046475">
    <property type="protein sequence ID" value="QGX08810.1"/>
    <property type="molecule type" value="Genomic_DNA"/>
</dbReference>
<sequence>MKWIGGLLLGVVLFVVMLVPLLIQGAQSLNDSPNPLTGSLDAASIPQEYRDYVIAAGNVCADVPAAAIAAQIEHESGWNPRAVSPVGAQGIAQFMPGTWATYGRDVDKNGKASPFDPADAIDAQARFMCALTRFVQPFVAASGRPAIELAWAAYNAGPARITQYAGIPPFTETQNYVAKLRESMAAFLADSVPVSGSWAPPLAKQHMIPTSPFGPRGSPCAGCSSNHQGQDFGAPSGATIYAACDGIVDFAGQMSGYGNITFVNCGNGIRTGYAHQSAIRVQVGQKVEAGDGIGAVGSTGVGTGAHLHFEVRTGAPAGGGGLSGTPTDPRPFMAKRGVTW</sequence>
<feature type="domain" description="M23ase beta-sheet core" evidence="3">
    <location>
        <begin position="226"/>
        <end position="314"/>
    </location>
</feature>
<dbReference type="Gene3D" id="2.70.70.10">
    <property type="entry name" value="Glucose Permease (Domain IIA)"/>
    <property type="match status" value="1"/>
</dbReference>
<evidence type="ECO:0000256" key="1">
    <source>
        <dbReference type="ARBA" id="ARBA00022729"/>
    </source>
</evidence>
<evidence type="ECO:0000259" key="2">
    <source>
        <dbReference type="Pfam" id="PF01464"/>
    </source>
</evidence>
<dbReference type="KEGG" id="jme:EEW87_17550"/>
<dbReference type="InterPro" id="IPR050570">
    <property type="entry name" value="Cell_wall_metabolism_enzyme"/>
</dbReference>
<name>A0A650GTB1_9MICO</name>
<accession>A0A650GTB1</accession>
<dbReference type="InterPro" id="IPR011055">
    <property type="entry name" value="Dup_hybrid_motif"/>
</dbReference>
<dbReference type="GeneID" id="59163536"/>
<evidence type="ECO:0000313" key="5">
    <source>
        <dbReference type="Proteomes" id="UP000271708"/>
    </source>
</evidence>
<dbReference type="SUPFAM" id="SSF53955">
    <property type="entry name" value="Lysozyme-like"/>
    <property type="match status" value="1"/>
</dbReference>
<organism evidence="4 5">
    <name type="scientific">Janibacter melonis</name>
    <dbReference type="NCBI Taxonomy" id="262209"/>
    <lineage>
        <taxon>Bacteria</taxon>
        <taxon>Bacillati</taxon>
        <taxon>Actinomycetota</taxon>
        <taxon>Actinomycetes</taxon>
        <taxon>Micrococcales</taxon>
        <taxon>Intrasporangiaceae</taxon>
        <taxon>Janibacter</taxon>
    </lineage>
</organism>
<dbReference type="Gene3D" id="1.10.530.10">
    <property type="match status" value="1"/>
</dbReference>
<protein>
    <submittedName>
        <fullName evidence="4">Peptidoglycan DD-metalloendopeptidase family protein</fullName>
    </submittedName>
</protein>
<dbReference type="InterPro" id="IPR016047">
    <property type="entry name" value="M23ase_b-sheet_dom"/>
</dbReference>